<feature type="compositionally biased region" description="Low complexity" evidence="1">
    <location>
        <begin position="277"/>
        <end position="309"/>
    </location>
</feature>
<accession>A0A1Q2ZUL6</accession>
<protein>
    <recommendedName>
        <fullName evidence="3">Flo11 domain-containing protein</fullName>
    </recommendedName>
</protein>
<gene>
    <name evidence="4" type="ORF">ZYGR_0C00350</name>
</gene>
<dbReference type="OrthoDB" id="4070545at2759"/>
<feature type="chain" id="PRO_5012275656" description="Flo11 domain-containing protein" evidence="2">
    <location>
        <begin position="16"/>
        <end position="744"/>
    </location>
</feature>
<dbReference type="InterPro" id="IPR018789">
    <property type="entry name" value="Flo11"/>
</dbReference>
<feature type="compositionally biased region" description="Low complexity" evidence="1">
    <location>
        <begin position="214"/>
        <end position="253"/>
    </location>
</feature>
<evidence type="ECO:0000313" key="4">
    <source>
        <dbReference type="EMBL" id="GAV46993.1"/>
    </source>
</evidence>
<evidence type="ECO:0000256" key="1">
    <source>
        <dbReference type="SAM" id="MobiDB-lite"/>
    </source>
</evidence>
<feature type="region of interest" description="Disordered" evidence="1">
    <location>
        <begin position="214"/>
        <end position="376"/>
    </location>
</feature>
<evidence type="ECO:0000259" key="3">
    <source>
        <dbReference type="PROSITE" id="PS51824"/>
    </source>
</evidence>
<evidence type="ECO:0000313" key="5">
    <source>
        <dbReference type="Proteomes" id="UP000187013"/>
    </source>
</evidence>
<organism evidence="4 5">
    <name type="scientific">Zygosaccharomyces rouxii</name>
    <dbReference type="NCBI Taxonomy" id="4956"/>
    <lineage>
        <taxon>Eukaryota</taxon>
        <taxon>Fungi</taxon>
        <taxon>Dikarya</taxon>
        <taxon>Ascomycota</taxon>
        <taxon>Saccharomycotina</taxon>
        <taxon>Saccharomycetes</taxon>
        <taxon>Saccharomycetales</taxon>
        <taxon>Saccharomycetaceae</taxon>
        <taxon>Zygosaccharomyces</taxon>
    </lineage>
</organism>
<comment type="caution">
    <text evidence="4">The sequence shown here is derived from an EMBL/GenBank/DDBJ whole genome shotgun (WGS) entry which is preliminary data.</text>
</comment>
<dbReference type="Proteomes" id="UP000187013">
    <property type="component" value="Unassembled WGS sequence"/>
</dbReference>
<dbReference type="EMBL" id="BDGX01000003">
    <property type="protein sequence ID" value="GAV46993.1"/>
    <property type="molecule type" value="Genomic_DNA"/>
</dbReference>
<feature type="domain" description="Flo11" evidence="3">
    <location>
        <begin position="40"/>
        <end position="216"/>
    </location>
</feature>
<dbReference type="SMART" id="SM01213">
    <property type="entry name" value="Flo11"/>
    <property type="match status" value="1"/>
</dbReference>
<dbReference type="Pfam" id="PF10182">
    <property type="entry name" value="Flo11"/>
    <property type="match status" value="1"/>
</dbReference>
<dbReference type="PROSITE" id="PS51824">
    <property type="entry name" value="FLO11"/>
    <property type="match status" value="1"/>
</dbReference>
<evidence type="ECO:0000256" key="2">
    <source>
        <dbReference type="SAM" id="SignalP"/>
    </source>
</evidence>
<keyword evidence="2" id="KW-0732">Signal</keyword>
<name>A0A1Q2ZUL6_ZYGRO</name>
<feature type="signal peptide" evidence="2">
    <location>
        <begin position="1"/>
        <end position="15"/>
    </location>
</feature>
<dbReference type="AlphaFoldDB" id="A0A1Q2ZUL6"/>
<sequence length="744" mass="77363">MLTCLLLCMLGVVLAASDSTYELHFPSYSGHSNSASKYNRRTSSTVSGVTNMCPGLNFHWHSSNENIMPYSMDLLSVDWVGGNTYELTINVKGEEHIDLKYLHSLKIIGINGPQSTKQLYGKNENTYLIDDPTDFTTQILVYGQTYNGNDCEVSTPSFQIQYEYLEGDAAQYWKTWKWGKTDFDLMTGCDADNNGNSNADFPLWYWDNPKAKCSSQTNTSDSSGSRPSVPSSSLPSAPFSPKTIVPSGSWSSAPPSPLPSAPSGSWSSAPPSPLPSAPSGSWSSAPPSSLPSAPFSPKTIVPSGSWSSAPPSPLPSAPSGSWSSAPPSPLPSAPSGSWSSAPPSSLPSAPSSSKPLVSSCSRSSAPPSSKPLVSSGSWSLAPPSSLPSTPFSSKPFVPSGSSCSIVSGVSSVSSHCSTLSSGSSVSSGSASSILLSCNSLSHGSASLIPSSSKSSASSNFGIVNSTSSLLLNSSPFSPMNPATSVPFNSRMRSPSSASSLLIKTKPLLEYESDIEGSKLSIPPISSAADTIIPGTHAATCITSTVVTAASYRTTTLLAPETDIFPVQSLSSIACTTRIPSSFGPSYSNISSNPKNESGSCIPCTALPMISSSSIPHTALSGNSNVSRVLLGIDSSSCSTRTMMTVVNTCTKNYDSSQCYTTALIADSASAHTLTFNHPGFNQFSDGAAFNVSSELATSIVQPTSYTTTTKTSSCSSATSYNDGASRSTSKRSFIFEPCSGQGVL</sequence>
<dbReference type="PRINTS" id="PR01217">
    <property type="entry name" value="PRICHEXTENSN"/>
</dbReference>
<dbReference type="eggNOG" id="ENOG502S1H2">
    <property type="taxonomic scope" value="Eukaryota"/>
</dbReference>
<proteinExistence type="predicted"/>
<reference evidence="4 5" key="1">
    <citation type="submission" date="2016-08" db="EMBL/GenBank/DDBJ databases">
        <title>Draft genome sequence of allopolyploid Zygosaccharomyces rouxii.</title>
        <authorList>
            <person name="Watanabe J."/>
            <person name="Uehara K."/>
            <person name="Mogi Y."/>
            <person name="Tsukioka Y."/>
        </authorList>
    </citation>
    <scope>NUCLEOTIDE SEQUENCE [LARGE SCALE GENOMIC DNA]</scope>
    <source>
        <strain evidence="4 5">NBRC 110957</strain>
    </source>
</reference>
<feature type="compositionally biased region" description="Low complexity" evidence="1">
    <location>
        <begin position="333"/>
        <end position="376"/>
    </location>
</feature>